<gene>
    <name evidence="2" type="ORF">HPP92_014827</name>
</gene>
<dbReference type="EMBL" id="JADCNL010000007">
    <property type="protein sequence ID" value="KAG0472970.1"/>
    <property type="molecule type" value="Genomic_DNA"/>
</dbReference>
<organism evidence="2 3">
    <name type="scientific">Vanilla planifolia</name>
    <name type="common">Vanilla</name>
    <dbReference type="NCBI Taxonomy" id="51239"/>
    <lineage>
        <taxon>Eukaryota</taxon>
        <taxon>Viridiplantae</taxon>
        <taxon>Streptophyta</taxon>
        <taxon>Embryophyta</taxon>
        <taxon>Tracheophyta</taxon>
        <taxon>Spermatophyta</taxon>
        <taxon>Magnoliopsida</taxon>
        <taxon>Liliopsida</taxon>
        <taxon>Asparagales</taxon>
        <taxon>Orchidaceae</taxon>
        <taxon>Vanilloideae</taxon>
        <taxon>Vanilleae</taxon>
        <taxon>Vanilla</taxon>
    </lineage>
</organism>
<keyword evidence="3" id="KW-1185">Reference proteome</keyword>
<name>A0A835QGR0_VANPL</name>
<evidence type="ECO:0000256" key="1">
    <source>
        <dbReference type="SAM" id="MobiDB-lite"/>
    </source>
</evidence>
<evidence type="ECO:0000313" key="2">
    <source>
        <dbReference type="EMBL" id="KAG0472970.1"/>
    </source>
</evidence>
<proteinExistence type="predicted"/>
<evidence type="ECO:0000313" key="3">
    <source>
        <dbReference type="Proteomes" id="UP000636800"/>
    </source>
</evidence>
<feature type="region of interest" description="Disordered" evidence="1">
    <location>
        <begin position="1"/>
        <end position="42"/>
    </location>
</feature>
<protein>
    <submittedName>
        <fullName evidence="2">Uncharacterized protein</fullName>
    </submittedName>
</protein>
<reference evidence="2 3" key="1">
    <citation type="journal article" date="2020" name="Nat. Food">
        <title>A phased Vanilla planifolia genome enables genetic improvement of flavour and production.</title>
        <authorList>
            <person name="Hasing T."/>
            <person name="Tang H."/>
            <person name="Brym M."/>
            <person name="Khazi F."/>
            <person name="Huang T."/>
            <person name="Chambers A.H."/>
        </authorList>
    </citation>
    <scope>NUCLEOTIDE SEQUENCE [LARGE SCALE GENOMIC DNA]</scope>
    <source>
        <tissue evidence="2">Leaf</tissue>
    </source>
</reference>
<accession>A0A835QGR0</accession>
<comment type="caution">
    <text evidence="2">The sequence shown here is derived from an EMBL/GenBank/DDBJ whole genome shotgun (WGS) entry which is preliminary data.</text>
</comment>
<sequence>MKGPATIENGGSRRSLKQQGIGRRHHPLSPRNGGARESPSQGFKEVENLLQCLQILTKSKLNLVGTIEW</sequence>
<dbReference type="Proteomes" id="UP000636800">
    <property type="component" value="Chromosome 7"/>
</dbReference>
<dbReference type="AlphaFoldDB" id="A0A835QGR0"/>